<proteinExistence type="predicted"/>
<feature type="region of interest" description="Disordered" evidence="1">
    <location>
        <begin position="250"/>
        <end position="285"/>
    </location>
</feature>
<dbReference type="EMBL" id="AWWV01015243">
    <property type="protein sequence ID" value="OMO53238.1"/>
    <property type="molecule type" value="Genomic_DNA"/>
</dbReference>
<evidence type="ECO:0000256" key="1">
    <source>
        <dbReference type="SAM" id="MobiDB-lite"/>
    </source>
</evidence>
<name>A0A1R3G566_COCAP</name>
<protein>
    <recommendedName>
        <fullName evidence="5">Leucine-rich repeat-containing N-terminal plant-type domain-containing protein</fullName>
    </recommendedName>
</protein>
<accession>A0A1R3G566</accession>
<dbReference type="PANTHER" id="PTHR48007:SF64">
    <property type="entry name" value="POLLEN RECEPTOR-LIKE KINASE 1"/>
    <property type="match status" value="1"/>
</dbReference>
<dbReference type="PANTHER" id="PTHR48007">
    <property type="entry name" value="LEUCINE-RICH REPEAT RECEPTOR-LIKE PROTEIN KINASE PXC1"/>
    <property type="match status" value="1"/>
</dbReference>
<keyword evidence="2" id="KW-0472">Membrane</keyword>
<evidence type="ECO:0000313" key="3">
    <source>
        <dbReference type="EMBL" id="OMO53238.1"/>
    </source>
</evidence>
<dbReference type="InterPro" id="IPR032675">
    <property type="entry name" value="LRR_dom_sf"/>
</dbReference>
<dbReference type="Gene3D" id="3.80.10.10">
    <property type="entry name" value="Ribonuclease Inhibitor"/>
    <property type="match status" value="1"/>
</dbReference>
<keyword evidence="2" id="KW-1133">Transmembrane helix</keyword>
<dbReference type="OrthoDB" id="418615at2759"/>
<feature type="transmembrane region" description="Helical" evidence="2">
    <location>
        <begin position="12"/>
        <end position="33"/>
    </location>
</feature>
<dbReference type="SUPFAM" id="SSF52058">
    <property type="entry name" value="L domain-like"/>
    <property type="match status" value="1"/>
</dbReference>
<dbReference type="Gramene" id="OMO53238">
    <property type="protein sequence ID" value="OMO53238"/>
    <property type="gene ID" value="CCACVL1_28783"/>
</dbReference>
<keyword evidence="4" id="KW-1185">Reference proteome</keyword>
<evidence type="ECO:0000313" key="4">
    <source>
        <dbReference type="Proteomes" id="UP000188268"/>
    </source>
</evidence>
<dbReference type="Proteomes" id="UP000188268">
    <property type="component" value="Unassembled WGS sequence"/>
</dbReference>
<comment type="caution">
    <text evidence="3">The sequence shown here is derived from an EMBL/GenBank/DDBJ whole genome shotgun (WGS) entry which is preliminary data.</text>
</comment>
<dbReference type="Pfam" id="PF13855">
    <property type="entry name" value="LRR_8"/>
    <property type="match status" value="1"/>
</dbReference>
<dbReference type="STRING" id="210143.A0A1R3G566"/>
<evidence type="ECO:0000256" key="2">
    <source>
        <dbReference type="SAM" id="Phobius"/>
    </source>
</evidence>
<keyword evidence="2" id="KW-0812">Transmembrane</keyword>
<reference evidence="3 4" key="1">
    <citation type="submission" date="2013-09" db="EMBL/GenBank/DDBJ databases">
        <title>Corchorus capsularis genome sequencing.</title>
        <authorList>
            <person name="Alam M."/>
            <person name="Haque M.S."/>
            <person name="Islam M.S."/>
            <person name="Emdad E.M."/>
            <person name="Islam M.M."/>
            <person name="Ahmed B."/>
            <person name="Halim A."/>
            <person name="Hossen Q.M.M."/>
            <person name="Hossain M.Z."/>
            <person name="Ahmed R."/>
            <person name="Khan M.M."/>
            <person name="Islam R."/>
            <person name="Rashid M.M."/>
            <person name="Khan S.A."/>
            <person name="Rahman M.S."/>
            <person name="Alam M."/>
        </authorList>
    </citation>
    <scope>NUCLEOTIDE SEQUENCE [LARGE SCALE GENOMIC DNA]</scope>
    <source>
        <strain evidence="4">cv. CVL-1</strain>
        <tissue evidence="3">Whole seedling</tissue>
    </source>
</reference>
<sequence>MAAAVHVHPNFFLIHHVLLIFSLCLVPWYTYALSESEILVKFKSSLSNTNSDEGEGALALGKWGKDINLPPCQGGNVSNWGDAVACEGGSVTGLILENMGLSGTIDVHTLQALPNLRILSFINNKFEGPIPELKKLNRLKNIFLSKNAFSGEIPGDAFSGMIGLKKLHLSNNKFTGPIPSSLATLPKLMDLKLDGNQFSGQIPDFRQKTLAKFDVSNNALEGPIPVGLLSKKNPDFLFSVMMMVRHGRKQQPPLSVEAPPSNLGIKAGLKEEDHSSASTHSRNGKKAEAGTKLCFVRDDRESFDLADLLKASAEILGSGSFGSSYKTALPSGAEMV</sequence>
<dbReference type="OMA" id="SINLMRN"/>
<dbReference type="InterPro" id="IPR046959">
    <property type="entry name" value="PRK1-6/SRF4-like"/>
</dbReference>
<dbReference type="InterPro" id="IPR001611">
    <property type="entry name" value="Leu-rich_rpt"/>
</dbReference>
<evidence type="ECO:0008006" key="5">
    <source>
        <dbReference type="Google" id="ProtNLM"/>
    </source>
</evidence>
<organism evidence="3 4">
    <name type="scientific">Corchorus capsularis</name>
    <name type="common">Jute</name>
    <dbReference type="NCBI Taxonomy" id="210143"/>
    <lineage>
        <taxon>Eukaryota</taxon>
        <taxon>Viridiplantae</taxon>
        <taxon>Streptophyta</taxon>
        <taxon>Embryophyta</taxon>
        <taxon>Tracheophyta</taxon>
        <taxon>Spermatophyta</taxon>
        <taxon>Magnoliopsida</taxon>
        <taxon>eudicotyledons</taxon>
        <taxon>Gunneridae</taxon>
        <taxon>Pentapetalae</taxon>
        <taxon>rosids</taxon>
        <taxon>malvids</taxon>
        <taxon>Malvales</taxon>
        <taxon>Malvaceae</taxon>
        <taxon>Grewioideae</taxon>
        <taxon>Apeibeae</taxon>
        <taxon>Corchorus</taxon>
    </lineage>
</organism>
<feature type="non-terminal residue" evidence="3">
    <location>
        <position position="336"/>
    </location>
</feature>
<dbReference type="AlphaFoldDB" id="A0A1R3G566"/>
<gene>
    <name evidence="3" type="ORF">CCACVL1_28783</name>
</gene>